<evidence type="ECO:0000256" key="2">
    <source>
        <dbReference type="ARBA" id="ARBA00022840"/>
    </source>
</evidence>
<reference evidence="4 5" key="1">
    <citation type="journal article" date="2020" name="Mol. Plant">
        <title>The Chromosome-Based Rubber Tree Genome Provides New Insights into Spurge Genome Evolution and Rubber Biosynthesis.</title>
        <authorList>
            <person name="Liu J."/>
            <person name="Shi C."/>
            <person name="Shi C.C."/>
            <person name="Li W."/>
            <person name="Zhang Q.J."/>
            <person name="Zhang Y."/>
            <person name="Li K."/>
            <person name="Lu H.F."/>
            <person name="Shi C."/>
            <person name="Zhu S.T."/>
            <person name="Xiao Z.Y."/>
            <person name="Nan H."/>
            <person name="Yue Y."/>
            <person name="Zhu X.G."/>
            <person name="Wu Y."/>
            <person name="Hong X.N."/>
            <person name="Fan G.Y."/>
            <person name="Tong Y."/>
            <person name="Zhang D."/>
            <person name="Mao C.L."/>
            <person name="Liu Y.L."/>
            <person name="Hao S.J."/>
            <person name="Liu W.Q."/>
            <person name="Lv M.Q."/>
            <person name="Zhang H.B."/>
            <person name="Liu Y."/>
            <person name="Hu-Tang G.R."/>
            <person name="Wang J.P."/>
            <person name="Wang J.H."/>
            <person name="Sun Y.H."/>
            <person name="Ni S.B."/>
            <person name="Chen W.B."/>
            <person name="Zhang X.C."/>
            <person name="Jiao Y.N."/>
            <person name="Eichler E.E."/>
            <person name="Li G.H."/>
            <person name="Liu X."/>
            <person name="Gao L.Z."/>
        </authorList>
    </citation>
    <scope>NUCLEOTIDE SEQUENCE [LARGE SCALE GENOMIC DNA]</scope>
    <source>
        <strain evidence="5">cv. GT1</strain>
        <tissue evidence="4">Leaf</tissue>
    </source>
</reference>
<comment type="caution">
    <text evidence="4">The sequence shown here is derived from an EMBL/GenBank/DDBJ whole genome shotgun (WGS) entry which is preliminary data.</text>
</comment>
<accession>A0A6A6L940</accession>
<dbReference type="PROSITE" id="PS00107">
    <property type="entry name" value="PROTEIN_KINASE_ATP"/>
    <property type="match status" value="1"/>
</dbReference>
<sequence length="170" mass="18915">MDDDFEKGTGPRKFSYSDLVCSTNNFLEQEKLGQGGFGAVYRGFLKELDSYVPVKRISGGSKQGLREYASEWVWDLYGGGKLLEAADPRVNWNFDERRLERLVVVGLWCAHPDAKFRPSIRQVIQVLNFESPLPVLPSKLPMPTYFSPTVNASLPLPLSLGASISGEAQS</sequence>
<dbReference type="EMBL" id="JAAGAX010000013">
    <property type="protein sequence ID" value="KAF2296546.1"/>
    <property type="molecule type" value="Genomic_DNA"/>
</dbReference>
<evidence type="ECO:0000313" key="5">
    <source>
        <dbReference type="Proteomes" id="UP000467840"/>
    </source>
</evidence>
<dbReference type="PANTHER" id="PTHR27007">
    <property type="match status" value="1"/>
</dbReference>
<evidence type="ECO:0000256" key="1">
    <source>
        <dbReference type="ARBA" id="ARBA00022741"/>
    </source>
</evidence>
<feature type="binding site" evidence="3">
    <location>
        <position position="55"/>
    </location>
    <ligand>
        <name>ATP</name>
        <dbReference type="ChEBI" id="CHEBI:30616"/>
    </ligand>
</feature>
<keyword evidence="5" id="KW-1185">Reference proteome</keyword>
<dbReference type="Proteomes" id="UP000467840">
    <property type="component" value="Chromosome 7"/>
</dbReference>
<name>A0A6A6L940_HEVBR</name>
<protein>
    <recommendedName>
        <fullName evidence="6">Protein kinase domain-containing protein</fullName>
    </recommendedName>
</protein>
<keyword evidence="1 3" id="KW-0547">Nucleotide-binding</keyword>
<proteinExistence type="predicted"/>
<dbReference type="AlphaFoldDB" id="A0A6A6L940"/>
<keyword evidence="2 3" id="KW-0067">ATP-binding</keyword>
<gene>
    <name evidence="4" type="ORF">GH714_040582</name>
</gene>
<dbReference type="SUPFAM" id="SSF56112">
    <property type="entry name" value="Protein kinase-like (PK-like)"/>
    <property type="match status" value="2"/>
</dbReference>
<dbReference type="InterPro" id="IPR050528">
    <property type="entry name" value="L-type_Lectin-RKs"/>
</dbReference>
<evidence type="ECO:0000256" key="3">
    <source>
        <dbReference type="PROSITE-ProRule" id="PRU10141"/>
    </source>
</evidence>
<dbReference type="InterPro" id="IPR017441">
    <property type="entry name" value="Protein_kinase_ATP_BS"/>
</dbReference>
<evidence type="ECO:0008006" key="6">
    <source>
        <dbReference type="Google" id="ProtNLM"/>
    </source>
</evidence>
<dbReference type="InterPro" id="IPR011009">
    <property type="entry name" value="Kinase-like_dom_sf"/>
</dbReference>
<organism evidence="4 5">
    <name type="scientific">Hevea brasiliensis</name>
    <name type="common">Para rubber tree</name>
    <name type="synonym">Siphonia brasiliensis</name>
    <dbReference type="NCBI Taxonomy" id="3981"/>
    <lineage>
        <taxon>Eukaryota</taxon>
        <taxon>Viridiplantae</taxon>
        <taxon>Streptophyta</taxon>
        <taxon>Embryophyta</taxon>
        <taxon>Tracheophyta</taxon>
        <taxon>Spermatophyta</taxon>
        <taxon>Magnoliopsida</taxon>
        <taxon>eudicotyledons</taxon>
        <taxon>Gunneridae</taxon>
        <taxon>Pentapetalae</taxon>
        <taxon>rosids</taxon>
        <taxon>fabids</taxon>
        <taxon>Malpighiales</taxon>
        <taxon>Euphorbiaceae</taxon>
        <taxon>Crotonoideae</taxon>
        <taxon>Micrandreae</taxon>
        <taxon>Hevea</taxon>
    </lineage>
</organism>
<evidence type="ECO:0000313" key="4">
    <source>
        <dbReference type="EMBL" id="KAF2296546.1"/>
    </source>
</evidence>
<dbReference type="GO" id="GO:0005524">
    <property type="term" value="F:ATP binding"/>
    <property type="evidence" value="ECO:0007669"/>
    <property type="project" value="UniProtKB-UniRule"/>
</dbReference>
<dbReference type="Gene3D" id="3.30.200.20">
    <property type="entry name" value="Phosphorylase Kinase, domain 1"/>
    <property type="match status" value="1"/>
</dbReference>